<feature type="transmembrane region" description="Helical" evidence="2">
    <location>
        <begin position="104"/>
        <end position="123"/>
    </location>
</feature>
<accession>A0A0C9WCP3</accession>
<dbReference type="AlphaFoldDB" id="A0A0C9WCP3"/>
<evidence type="ECO:0000256" key="2">
    <source>
        <dbReference type="SAM" id="Phobius"/>
    </source>
</evidence>
<feature type="transmembrane region" description="Helical" evidence="2">
    <location>
        <begin position="211"/>
        <end position="236"/>
    </location>
</feature>
<feature type="transmembrane region" description="Helical" evidence="2">
    <location>
        <begin position="50"/>
        <end position="67"/>
    </location>
</feature>
<feature type="transmembrane region" description="Helical" evidence="2">
    <location>
        <begin position="12"/>
        <end position="38"/>
    </location>
</feature>
<dbReference type="EMBL" id="KN839856">
    <property type="protein sequence ID" value="KIJ62326.1"/>
    <property type="molecule type" value="Genomic_DNA"/>
</dbReference>
<feature type="compositionally biased region" description="Basic and acidic residues" evidence="1">
    <location>
        <begin position="325"/>
        <end position="335"/>
    </location>
</feature>
<feature type="region of interest" description="Disordered" evidence="1">
    <location>
        <begin position="312"/>
        <end position="335"/>
    </location>
</feature>
<dbReference type="Proteomes" id="UP000053820">
    <property type="component" value="Unassembled WGS sequence"/>
</dbReference>
<proteinExistence type="predicted"/>
<name>A0A0C9WCP3_9AGAM</name>
<evidence type="ECO:0000313" key="4">
    <source>
        <dbReference type="Proteomes" id="UP000053820"/>
    </source>
</evidence>
<sequence>MTQGGISMDAAALVSTILETLLFGFSLVLYGWTMWVLVYKRSRLRINYKMVTIACLLFVLSTAHLAIDLHRQVKAFIFVRDSFPGGPVAFFSDFSRWSFVSKNAIYTLQTLLGDGVVIYRCHAVWRTWKVLLVPVLLWCGVAASGIGSLATSGLAYTGSSVLDAIVGKWITLFYGLTIITNLLSTGLLAYKLWTTDRRTASIRTSRSHLRPILRVVLDAGMIYSVTLLAAFSCYLAESNGEFVVLDMISPIISITFYMAIIRIGMVQADRGGTTSYALGCTSSSINRREDNRILSQRSMMQVHITTLTECKGDGPQVMEEESDTADTKTMKADRV</sequence>
<dbReference type="OrthoDB" id="3354175at2759"/>
<feature type="transmembrane region" description="Helical" evidence="2">
    <location>
        <begin position="135"/>
        <end position="157"/>
    </location>
</feature>
<keyword evidence="2" id="KW-0472">Membrane</keyword>
<reference evidence="3 4" key="1">
    <citation type="submission" date="2014-04" db="EMBL/GenBank/DDBJ databases">
        <title>Evolutionary Origins and Diversification of the Mycorrhizal Mutualists.</title>
        <authorList>
            <consortium name="DOE Joint Genome Institute"/>
            <consortium name="Mycorrhizal Genomics Consortium"/>
            <person name="Kohler A."/>
            <person name="Kuo A."/>
            <person name="Nagy L.G."/>
            <person name="Floudas D."/>
            <person name="Copeland A."/>
            <person name="Barry K.W."/>
            <person name="Cichocki N."/>
            <person name="Veneault-Fourrey C."/>
            <person name="LaButti K."/>
            <person name="Lindquist E.A."/>
            <person name="Lipzen A."/>
            <person name="Lundell T."/>
            <person name="Morin E."/>
            <person name="Murat C."/>
            <person name="Riley R."/>
            <person name="Ohm R."/>
            <person name="Sun H."/>
            <person name="Tunlid A."/>
            <person name="Henrissat B."/>
            <person name="Grigoriev I.V."/>
            <person name="Hibbett D.S."/>
            <person name="Martin F."/>
        </authorList>
    </citation>
    <scope>NUCLEOTIDE SEQUENCE [LARGE SCALE GENOMIC DNA]</scope>
    <source>
        <strain evidence="3 4">MD-312</strain>
    </source>
</reference>
<keyword evidence="4" id="KW-1185">Reference proteome</keyword>
<keyword evidence="2" id="KW-1133">Transmembrane helix</keyword>
<dbReference type="HOGENOM" id="CLU_044614_3_3_1"/>
<keyword evidence="2" id="KW-0812">Transmembrane</keyword>
<gene>
    <name evidence="3" type="ORF">HYDPIDRAFT_94799</name>
</gene>
<feature type="transmembrane region" description="Helical" evidence="2">
    <location>
        <begin position="242"/>
        <end position="260"/>
    </location>
</feature>
<protein>
    <submittedName>
        <fullName evidence="3">Uncharacterized protein</fullName>
    </submittedName>
</protein>
<feature type="transmembrane region" description="Helical" evidence="2">
    <location>
        <begin position="169"/>
        <end position="190"/>
    </location>
</feature>
<evidence type="ECO:0000256" key="1">
    <source>
        <dbReference type="SAM" id="MobiDB-lite"/>
    </source>
</evidence>
<evidence type="ECO:0000313" key="3">
    <source>
        <dbReference type="EMBL" id="KIJ62326.1"/>
    </source>
</evidence>
<organism evidence="3 4">
    <name type="scientific">Hydnomerulius pinastri MD-312</name>
    <dbReference type="NCBI Taxonomy" id="994086"/>
    <lineage>
        <taxon>Eukaryota</taxon>
        <taxon>Fungi</taxon>
        <taxon>Dikarya</taxon>
        <taxon>Basidiomycota</taxon>
        <taxon>Agaricomycotina</taxon>
        <taxon>Agaricomycetes</taxon>
        <taxon>Agaricomycetidae</taxon>
        <taxon>Boletales</taxon>
        <taxon>Boletales incertae sedis</taxon>
        <taxon>Leucogyrophana</taxon>
    </lineage>
</organism>